<protein>
    <submittedName>
        <fullName evidence="2">HAD hydrolase, family IA, variant 3</fullName>
    </submittedName>
</protein>
<dbReference type="Pfam" id="PF13419">
    <property type="entry name" value="HAD_2"/>
    <property type="match status" value="1"/>
</dbReference>
<dbReference type="SUPFAM" id="SSF56784">
    <property type="entry name" value="HAD-like"/>
    <property type="match status" value="1"/>
</dbReference>
<dbReference type="STRING" id="451379.A0A0N5AX28"/>
<dbReference type="SFLD" id="SFLDS00003">
    <property type="entry name" value="Haloacid_Dehalogenase"/>
    <property type="match status" value="1"/>
</dbReference>
<dbReference type="WBParaSite" id="SMUV_0000949601-mRNA-1">
    <property type="protein sequence ID" value="SMUV_0000949601-mRNA-1"/>
    <property type="gene ID" value="SMUV_0000949601"/>
</dbReference>
<reference evidence="2" key="1">
    <citation type="submission" date="2017-02" db="UniProtKB">
        <authorList>
            <consortium name="WormBaseParasite"/>
        </authorList>
    </citation>
    <scope>IDENTIFICATION</scope>
</reference>
<proteinExistence type="predicted"/>
<dbReference type="InterPro" id="IPR023214">
    <property type="entry name" value="HAD_sf"/>
</dbReference>
<dbReference type="InterPro" id="IPR036412">
    <property type="entry name" value="HAD-like_sf"/>
</dbReference>
<name>A0A0N5AX28_9BILA</name>
<evidence type="ECO:0000313" key="2">
    <source>
        <dbReference type="WBParaSite" id="SMUV_0000949601-mRNA-1"/>
    </source>
</evidence>
<dbReference type="NCBIfam" id="TIGR01509">
    <property type="entry name" value="HAD-SF-IA-v3"/>
    <property type="match status" value="1"/>
</dbReference>
<sequence>MASERDLVTHIIFDLDGLLIDTESLYTEAHVKACEKFGKTYTMEIKVKTMGMKHEFAVAYLLQQLGLDGEVSVDEYSNVYVPILYDLLPRNSMLPGAIELIRYFSAKNIPMAICTGSNRKEFELKTQNHHEMLKLIPIRVLTGDDPEVKRGKPDPDAFIVTMNRFKVKPKCAKNVLVFEDAPNGVRAAVAAGMQVVMVPDLTYSKPPEDVANKISCVLTTLREFDPSTFGL</sequence>
<dbReference type="Gene3D" id="3.40.50.1000">
    <property type="entry name" value="HAD superfamily/HAD-like"/>
    <property type="match status" value="1"/>
</dbReference>
<dbReference type="SFLD" id="SFLDG01129">
    <property type="entry name" value="C1.5:_HAD__Beta-PGM__Phosphata"/>
    <property type="match status" value="1"/>
</dbReference>
<dbReference type="FunFam" id="3.40.50.1000:FF:000055">
    <property type="entry name" value="Haloacid dehalogenase-like hydrolase family protein"/>
    <property type="match status" value="1"/>
</dbReference>
<dbReference type="InterPro" id="IPR023198">
    <property type="entry name" value="PGP-like_dom2"/>
</dbReference>
<dbReference type="PANTHER" id="PTHR18901">
    <property type="entry name" value="2-DEOXYGLUCOSE-6-PHOSPHATE PHOSPHATASE 2"/>
    <property type="match status" value="1"/>
</dbReference>
<evidence type="ECO:0000313" key="1">
    <source>
        <dbReference type="Proteomes" id="UP000046393"/>
    </source>
</evidence>
<keyword evidence="1" id="KW-1185">Reference proteome</keyword>
<dbReference type="PANTHER" id="PTHR18901:SF38">
    <property type="entry name" value="PSEUDOURIDINE-5'-PHOSPHATASE"/>
    <property type="match status" value="1"/>
</dbReference>
<dbReference type="InterPro" id="IPR006439">
    <property type="entry name" value="HAD-SF_hydro_IA"/>
</dbReference>
<dbReference type="GO" id="GO:0016791">
    <property type="term" value="F:phosphatase activity"/>
    <property type="evidence" value="ECO:0007669"/>
    <property type="project" value="TreeGrafter"/>
</dbReference>
<dbReference type="Proteomes" id="UP000046393">
    <property type="component" value="Unplaced"/>
</dbReference>
<dbReference type="InterPro" id="IPR041492">
    <property type="entry name" value="HAD_2"/>
</dbReference>
<accession>A0A0N5AX28</accession>
<dbReference type="AlphaFoldDB" id="A0A0N5AX28"/>
<dbReference type="Gene3D" id="1.10.150.240">
    <property type="entry name" value="Putative phosphatase, domain 2"/>
    <property type="match status" value="1"/>
</dbReference>
<organism evidence="1 2">
    <name type="scientific">Syphacia muris</name>
    <dbReference type="NCBI Taxonomy" id="451379"/>
    <lineage>
        <taxon>Eukaryota</taxon>
        <taxon>Metazoa</taxon>
        <taxon>Ecdysozoa</taxon>
        <taxon>Nematoda</taxon>
        <taxon>Chromadorea</taxon>
        <taxon>Rhabditida</taxon>
        <taxon>Spirurina</taxon>
        <taxon>Oxyuridomorpha</taxon>
        <taxon>Oxyuroidea</taxon>
        <taxon>Oxyuridae</taxon>
        <taxon>Syphacia</taxon>
    </lineage>
</organism>